<evidence type="ECO:0000313" key="10">
    <source>
        <dbReference type="Proteomes" id="UP000095709"/>
    </source>
</evidence>
<gene>
    <name evidence="5" type="primary">yfcE_2</name>
    <name evidence="6" type="synonym">yfcE</name>
    <name evidence="4" type="ORF">ERS852406_01195</name>
    <name evidence="5" type="ORF">ERS852498_01048</name>
    <name evidence="8" type="ORF">G5B05_02710</name>
    <name evidence="6" type="ORF">JTJ23_08430</name>
    <name evidence="7" type="ORF">L0N21_04885</name>
</gene>
<protein>
    <recommendedName>
        <fullName evidence="2">Phosphoesterase</fullName>
        <ecNumber evidence="2">3.1.4.-</ecNumber>
    </recommendedName>
</protein>
<dbReference type="RefSeq" id="WP_022462632.1">
    <property type="nucleotide sequence ID" value="NZ_CABJFB010000001.1"/>
</dbReference>
<dbReference type="EC" id="3.1.4.-" evidence="2"/>
<dbReference type="PANTHER" id="PTHR11124">
    <property type="entry name" value="VACUOLAR SORTING PROTEIN VPS29"/>
    <property type="match status" value="1"/>
</dbReference>
<reference evidence="8" key="3">
    <citation type="submission" date="2020-02" db="EMBL/GenBank/DDBJ databases">
        <authorList>
            <person name="Littmann E."/>
            <person name="Sorbara M."/>
        </authorList>
    </citation>
    <scope>NUCLEOTIDE SEQUENCE</scope>
    <source>
        <strain evidence="8">MSK.14.54</strain>
    </source>
</reference>
<comment type="similarity">
    <text evidence="1 2">Belongs to the metallophosphoesterase superfamily. YfcE family.</text>
</comment>
<keyword evidence="5" id="KW-0378">Hydrolase</keyword>
<reference evidence="6" key="4">
    <citation type="submission" date="2021-02" db="EMBL/GenBank/DDBJ databases">
        <title>Metagenome-assembled genomes from human diarrheal sample B26.</title>
        <authorList>
            <person name="Ateba T.P."/>
            <person name="Alayande K.A."/>
            <person name="Mwanza M."/>
        </authorList>
    </citation>
    <scope>NUCLEOTIDE SEQUENCE</scope>
    <source>
        <strain evidence="6">06WH</strain>
    </source>
</reference>
<dbReference type="STRING" id="1150298.ERS852406_01195"/>
<dbReference type="GO" id="GO:0046872">
    <property type="term" value="F:metal ion binding"/>
    <property type="evidence" value="ECO:0007669"/>
    <property type="project" value="UniProtKB-KW"/>
</dbReference>
<dbReference type="CDD" id="cd00841">
    <property type="entry name" value="MPP_YfcE"/>
    <property type="match status" value="1"/>
</dbReference>
<evidence type="ECO:0000256" key="1">
    <source>
        <dbReference type="ARBA" id="ARBA00008950"/>
    </source>
</evidence>
<keyword evidence="2" id="KW-0479">Metal-binding</keyword>
<accession>A0A174JNY3</accession>
<dbReference type="InterPro" id="IPR041802">
    <property type="entry name" value="MPP_YfcE"/>
</dbReference>
<evidence type="ECO:0000313" key="6">
    <source>
        <dbReference type="EMBL" id="MBN2953606.1"/>
    </source>
</evidence>
<dbReference type="InterPro" id="IPR029052">
    <property type="entry name" value="Metallo-depent_PP-like"/>
</dbReference>
<reference evidence="7" key="5">
    <citation type="submission" date="2022-01" db="EMBL/GenBank/DDBJ databases">
        <title>Collection of gut derived symbiotic bacterial strains cultured from healthy donors.</title>
        <authorList>
            <person name="Lin H."/>
            <person name="Kohout C."/>
            <person name="Waligurski E."/>
            <person name="Pamer E.G."/>
        </authorList>
    </citation>
    <scope>NUCLEOTIDE SEQUENCE</scope>
    <source>
        <strain evidence="7">DFI.5.49</strain>
    </source>
</reference>
<organism evidence="5 10">
    <name type="scientific">Fusicatenibacter saccharivorans</name>
    <dbReference type="NCBI Taxonomy" id="1150298"/>
    <lineage>
        <taxon>Bacteria</taxon>
        <taxon>Bacillati</taxon>
        <taxon>Bacillota</taxon>
        <taxon>Clostridia</taxon>
        <taxon>Lachnospirales</taxon>
        <taxon>Lachnospiraceae</taxon>
        <taxon>Fusicatenibacter</taxon>
    </lineage>
</organism>
<dbReference type="Gene3D" id="3.60.21.10">
    <property type="match status" value="1"/>
</dbReference>
<keyword evidence="11" id="KW-1185">Reference proteome</keyword>
<dbReference type="Proteomes" id="UP000095709">
    <property type="component" value="Unassembled WGS sequence"/>
</dbReference>
<dbReference type="OrthoDB" id="9800565at2"/>
<dbReference type="Proteomes" id="UP000737612">
    <property type="component" value="Unassembled WGS sequence"/>
</dbReference>
<reference evidence="8 11" key="2">
    <citation type="journal article" date="2020" name="Cell Host Microbe">
        <title>Functional and Genomic Variation between Human-Derived Isolates of Lachnospiraceae Reveals Inter- and Intra-Species Diversity.</title>
        <authorList>
            <person name="Sorbara M.T."/>
            <person name="Littmann E.R."/>
            <person name="Fontana E."/>
            <person name="Moody T.U."/>
            <person name="Kohout C.E."/>
            <person name="Gjonbalaj M."/>
            <person name="Eaton V."/>
            <person name="Seok R."/>
            <person name="Leiner I.M."/>
            <person name="Pamer E.G."/>
        </authorList>
    </citation>
    <scope>NUCLEOTIDE SEQUENCE [LARGE SCALE GENOMIC DNA]</scope>
    <source>
        <strain evidence="8 11">MSK.14.54</strain>
    </source>
</reference>
<dbReference type="InterPro" id="IPR024654">
    <property type="entry name" value="Calcineurin-like_PHP_lpxH"/>
</dbReference>
<evidence type="ECO:0000313" key="5">
    <source>
        <dbReference type="EMBL" id="CUP01422.1"/>
    </source>
</evidence>
<evidence type="ECO:0000313" key="11">
    <source>
        <dbReference type="Proteomes" id="UP000768180"/>
    </source>
</evidence>
<dbReference type="EMBL" id="CYYV01000005">
    <property type="protein sequence ID" value="CUO06464.1"/>
    <property type="molecule type" value="Genomic_DNA"/>
</dbReference>
<dbReference type="Proteomes" id="UP000768180">
    <property type="component" value="Unassembled WGS sequence"/>
</dbReference>
<dbReference type="EMBL" id="JAAITQ010000003">
    <property type="protein sequence ID" value="NSE15343.1"/>
    <property type="molecule type" value="Genomic_DNA"/>
</dbReference>
<dbReference type="GeneID" id="79855897"/>
<evidence type="ECO:0000259" key="3">
    <source>
        <dbReference type="Pfam" id="PF12850"/>
    </source>
</evidence>
<name>A0A174JNY3_9FIRM</name>
<dbReference type="GO" id="GO:0016787">
    <property type="term" value="F:hydrolase activity"/>
    <property type="evidence" value="ECO:0007669"/>
    <property type="project" value="UniProtKB-UniRule"/>
</dbReference>
<dbReference type="InterPro" id="IPR000979">
    <property type="entry name" value="Phosphodiesterase_MJ0936/Vps29"/>
</dbReference>
<dbReference type="NCBIfam" id="TIGR00040">
    <property type="entry name" value="yfcE"/>
    <property type="match status" value="1"/>
</dbReference>
<evidence type="ECO:0000313" key="7">
    <source>
        <dbReference type="EMBL" id="MCG4764845.1"/>
    </source>
</evidence>
<feature type="domain" description="Calcineurin-like phosphoesterase" evidence="3">
    <location>
        <begin position="1"/>
        <end position="161"/>
    </location>
</feature>
<dbReference type="EMBL" id="JAFHBD010000034">
    <property type="protein sequence ID" value="MBN2953606.1"/>
    <property type="molecule type" value="Genomic_DNA"/>
</dbReference>
<sequence length="180" mass="20218">MKYMFASDIHGSAYYCRKMLEAFEAEGASRLFLLGDLLYHGPRNDLPKEYAPKQVIAMLNEKKQYLTNVRGNCDAEVDQMVLEFPVLADYGILIEGGHTFYMSHGHIYNEQNLPPLMDGDIFLYGHTHVLRAEKKGAHTFLNPGSVSLPKEGNIPTYAILEDGVFTIKGFDGTVVKQLTL</sequence>
<dbReference type="Pfam" id="PF12850">
    <property type="entry name" value="Metallophos_2"/>
    <property type="match status" value="1"/>
</dbReference>
<dbReference type="AlphaFoldDB" id="A0A174JNY3"/>
<evidence type="ECO:0000313" key="9">
    <source>
        <dbReference type="Proteomes" id="UP000095706"/>
    </source>
</evidence>
<evidence type="ECO:0000313" key="4">
    <source>
        <dbReference type="EMBL" id="CUO06464.1"/>
    </source>
</evidence>
<evidence type="ECO:0000313" key="8">
    <source>
        <dbReference type="EMBL" id="NSE15343.1"/>
    </source>
</evidence>
<comment type="cofactor">
    <cofactor evidence="2">
        <name>a divalent metal cation</name>
        <dbReference type="ChEBI" id="CHEBI:60240"/>
    </cofactor>
</comment>
<dbReference type="EMBL" id="CZAL01000004">
    <property type="protein sequence ID" value="CUP01422.1"/>
    <property type="molecule type" value="Genomic_DNA"/>
</dbReference>
<proteinExistence type="inferred from homology"/>
<evidence type="ECO:0000256" key="2">
    <source>
        <dbReference type="RuleBase" id="RU362039"/>
    </source>
</evidence>
<reference evidence="9 10" key="1">
    <citation type="submission" date="2015-09" db="EMBL/GenBank/DDBJ databases">
        <authorList>
            <consortium name="Pathogen Informatics"/>
        </authorList>
    </citation>
    <scope>NUCLEOTIDE SEQUENCE [LARGE SCALE GENOMIC DNA]</scope>
    <source>
        <strain evidence="4 9">2789STDY5608849</strain>
        <strain evidence="5 10">2789STDY5834885</strain>
    </source>
</reference>
<dbReference type="SUPFAM" id="SSF56300">
    <property type="entry name" value="Metallo-dependent phosphatases"/>
    <property type="match status" value="1"/>
</dbReference>
<dbReference type="EMBL" id="JAKNFS010000005">
    <property type="protein sequence ID" value="MCG4764845.1"/>
    <property type="molecule type" value="Genomic_DNA"/>
</dbReference>
<dbReference type="Proteomes" id="UP000095706">
    <property type="component" value="Unassembled WGS sequence"/>
</dbReference>
<dbReference type="NCBIfam" id="NF006988">
    <property type="entry name" value="PRK09453.1"/>
    <property type="match status" value="1"/>
</dbReference>
<dbReference type="Proteomes" id="UP001199915">
    <property type="component" value="Unassembled WGS sequence"/>
</dbReference>